<accession>A0A2G5V7J6</accession>
<protein>
    <submittedName>
        <fullName evidence="2">Uncharacterized protein</fullName>
    </submittedName>
</protein>
<keyword evidence="3" id="KW-1185">Reference proteome</keyword>
<sequence>MLQMNNSLNNNISGQGQNKKEGPPPVHVPIEPVGMNAQGTMHFSQGILPSSCWLVVPVSPIAHPQVPVPQIQVMNSSDHQKIIDIAFADLAFTTKMKCQKKPNNGDGSKDLMSLLKEQFDRGNYNRTLAMLNNSGAPSPSSTSPVSMSPRASNDR</sequence>
<reference evidence="3" key="1">
    <citation type="submission" date="2017-10" db="EMBL/GenBank/DDBJ databases">
        <title>Rapid genome shrinkage in a self-fertile nematode reveals novel sperm competition proteins.</title>
        <authorList>
            <person name="Yin D."/>
            <person name="Schwarz E.M."/>
            <person name="Thomas C.G."/>
            <person name="Felde R.L."/>
            <person name="Korf I.F."/>
            <person name="Cutter A.D."/>
            <person name="Schartner C.M."/>
            <person name="Ralston E.J."/>
            <person name="Meyer B.J."/>
            <person name="Haag E.S."/>
        </authorList>
    </citation>
    <scope>NUCLEOTIDE SEQUENCE [LARGE SCALE GENOMIC DNA]</scope>
    <source>
        <strain evidence="3">JU1422</strain>
    </source>
</reference>
<organism evidence="2 3">
    <name type="scientific">Caenorhabditis nigoni</name>
    <dbReference type="NCBI Taxonomy" id="1611254"/>
    <lineage>
        <taxon>Eukaryota</taxon>
        <taxon>Metazoa</taxon>
        <taxon>Ecdysozoa</taxon>
        <taxon>Nematoda</taxon>
        <taxon>Chromadorea</taxon>
        <taxon>Rhabditida</taxon>
        <taxon>Rhabditina</taxon>
        <taxon>Rhabditomorpha</taxon>
        <taxon>Rhabditoidea</taxon>
        <taxon>Rhabditidae</taxon>
        <taxon>Peloderinae</taxon>
        <taxon>Caenorhabditis</taxon>
    </lineage>
</organism>
<dbReference type="Proteomes" id="UP000230233">
    <property type="component" value="Chromosome II"/>
</dbReference>
<name>A0A2G5V7J6_9PELO</name>
<evidence type="ECO:0000256" key="1">
    <source>
        <dbReference type="SAM" id="MobiDB-lite"/>
    </source>
</evidence>
<evidence type="ECO:0000313" key="2">
    <source>
        <dbReference type="EMBL" id="PIC47743.1"/>
    </source>
</evidence>
<feature type="compositionally biased region" description="Low complexity" evidence="1">
    <location>
        <begin position="134"/>
        <end position="155"/>
    </location>
</feature>
<feature type="region of interest" description="Disordered" evidence="1">
    <location>
        <begin position="1"/>
        <end position="25"/>
    </location>
</feature>
<dbReference type="EMBL" id="PDUG01000002">
    <property type="protein sequence ID" value="PIC47743.1"/>
    <property type="molecule type" value="Genomic_DNA"/>
</dbReference>
<feature type="compositionally biased region" description="Polar residues" evidence="1">
    <location>
        <begin position="1"/>
        <end position="17"/>
    </location>
</feature>
<gene>
    <name evidence="2" type="primary">Cni-T05A8.8</name>
    <name evidence="2" type="synonym">Cnig_chr_II.g6984</name>
    <name evidence="2" type="ORF">B9Z55_006984</name>
</gene>
<dbReference type="OrthoDB" id="5800097at2759"/>
<dbReference type="AlphaFoldDB" id="A0A2G5V7J6"/>
<feature type="region of interest" description="Disordered" evidence="1">
    <location>
        <begin position="129"/>
        <end position="155"/>
    </location>
</feature>
<proteinExistence type="predicted"/>
<evidence type="ECO:0000313" key="3">
    <source>
        <dbReference type="Proteomes" id="UP000230233"/>
    </source>
</evidence>
<comment type="caution">
    <text evidence="2">The sequence shown here is derived from an EMBL/GenBank/DDBJ whole genome shotgun (WGS) entry which is preliminary data.</text>
</comment>